<organism evidence="2 3">
    <name type="scientific">Edaphochlamys debaryana</name>
    <dbReference type="NCBI Taxonomy" id="47281"/>
    <lineage>
        <taxon>Eukaryota</taxon>
        <taxon>Viridiplantae</taxon>
        <taxon>Chlorophyta</taxon>
        <taxon>core chlorophytes</taxon>
        <taxon>Chlorophyceae</taxon>
        <taxon>CS clade</taxon>
        <taxon>Chlamydomonadales</taxon>
        <taxon>Chlamydomonadales incertae sedis</taxon>
        <taxon>Edaphochlamys</taxon>
    </lineage>
</organism>
<feature type="region of interest" description="Disordered" evidence="1">
    <location>
        <begin position="243"/>
        <end position="300"/>
    </location>
</feature>
<feature type="compositionally biased region" description="Basic and acidic residues" evidence="1">
    <location>
        <begin position="50"/>
        <end position="65"/>
    </location>
</feature>
<dbReference type="EMBL" id="JAEHOE010000169">
    <property type="protein sequence ID" value="KAG2483670.1"/>
    <property type="molecule type" value="Genomic_DNA"/>
</dbReference>
<comment type="caution">
    <text evidence="2">The sequence shown here is derived from an EMBL/GenBank/DDBJ whole genome shotgun (WGS) entry which is preliminary data.</text>
</comment>
<name>A0A836BP38_9CHLO</name>
<feature type="compositionally biased region" description="Low complexity" evidence="1">
    <location>
        <begin position="71"/>
        <end position="81"/>
    </location>
</feature>
<sequence length="610" mass="59612">MQLPSHAKPSGSLTARNYAGREAFSPSAVTTFSAAGPLHLGMQSGPTSEQEARREALLRYKEAKKGGGGAAAPTGASGAATARVPPLAMSAMRDAQAHADGSRTARATAGTYGGSGGGAAAAGAPLSARVSGPYVGARAAGNGRTGATAAAPGAAGAGQAAAGAVQRSGQNGGGAGYGASHAARAAPAPRVMAPPRGTEQRVMAAAQVQLPTDAVWDAAQVALPVLGPDEAAALSTPLSRRLKSPLRGAMPTGPLPANLWSAKAQQAQAQGPAQPAPSSMRSPPPPNSARGAPMAQGGGAAGAVGNDPYGIYGARAASSMEASTSDTGGRSVRDQIKLIKNEELLFQLLRKQHQAASKARIDKGQRQLCACALLLADLLAQSAALGAARKAAEVRQRTALTVATLVPLLERWSQVQDALCPATREVVVALQNAMTSLPLVNGAALAGGQALAGGAGPGPGSDPVVALGGLRQGLAKALGAMQLAEAALAVLLGSAAVAVGGAAAGQARSQAQAARGPVVGGVPAMAEALPELQATLVGEVAALRSLLADLNALAAKMDEAASLRELGAAAGADTDVGAGAGGEAGPGGGLDVEGMLDGALGLLGLDVQVR</sequence>
<evidence type="ECO:0000256" key="1">
    <source>
        <dbReference type="SAM" id="MobiDB-lite"/>
    </source>
</evidence>
<evidence type="ECO:0000313" key="2">
    <source>
        <dbReference type="EMBL" id="KAG2483670.1"/>
    </source>
</evidence>
<dbReference type="OrthoDB" id="542108at2759"/>
<feature type="region of interest" description="Disordered" evidence="1">
    <location>
        <begin position="37"/>
        <end position="81"/>
    </location>
</feature>
<gene>
    <name evidence="2" type="ORF">HYH03_017473</name>
</gene>
<evidence type="ECO:0000313" key="3">
    <source>
        <dbReference type="Proteomes" id="UP000612055"/>
    </source>
</evidence>
<accession>A0A836BP38</accession>
<reference evidence="2" key="1">
    <citation type="journal article" date="2020" name="bioRxiv">
        <title>Comparative genomics of Chlamydomonas.</title>
        <authorList>
            <person name="Craig R.J."/>
            <person name="Hasan A.R."/>
            <person name="Ness R.W."/>
            <person name="Keightley P.D."/>
        </authorList>
    </citation>
    <scope>NUCLEOTIDE SEQUENCE</scope>
    <source>
        <strain evidence="2">CCAP 11/70</strain>
    </source>
</reference>
<proteinExistence type="predicted"/>
<dbReference type="Proteomes" id="UP000612055">
    <property type="component" value="Unassembled WGS sequence"/>
</dbReference>
<feature type="compositionally biased region" description="Low complexity" evidence="1">
    <location>
        <begin position="264"/>
        <end position="281"/>
    </location>
</feature>
<dbReference type="AlphaFoldDB" id="A0A836BP38"/>
<protein>
    <submittedName>
        <fullName evidence="2">Uncharacterized protein</fullName>
    </submittedName>
</protein>
<keyword evidence="3" id="KW-1185">Reference proteome</keyword>